<dbReference type="Proteomes" id="UP001320706">
    <property type="component" value="Unassembled WGS sequence"/>
</dbReference>
<keyword evidence="2" id="KW-1185">Reference proteome</keyword>
<gene>
    <name evidence="1" type="ORF">M8818_005149</name>
</gene>
<organism evidence="1 2">
    <name type="scientific">Zalaria obscura</name>
    <dbReference type="NCBI Taxonomy" id="2024903"/>
    <lineage>
        <taxon>Eukaryota</taxon>
        <taxon>Fungi</taxon>
        <taxon>Dikarya</taxon>
        <taxon>Ascomycota</taxon>
        <taxon>Pezizomycotina</taxon>
        <taxon>Dothideomycetes</taxon>
        <taxon>Dothideomycetidae</taxon>
        <taxon>Dothideales</taxon>
        <taxon>Zalariaceae</taxon>
        <taxon>Zalaria</taxon>
    </lineage>
</organism>
<evidence type="ECO:0000313" key="2">
    <source>
        <dbReference type="Proteomes" id="UP001320706"/>
    </source>
</evidence>
<name>A0ACC3SAH5_9PEZI</name>
<evidence type="ECO:0000313" key="1">
    <source>
        <dbReference type="EMBL" id="KAK8204304.1"/>
    </source>
</evidence>
<dbReference type="EMBL" id="JAMKPW020000028">
    <property type="protein sequence ID" value="KAK8204304.1"/>
    <property type="molecule type" value="Genomic_DNA"/>
</dbReference>
<proteinExistence type="predicted"/>
<comment type="caution">
    <text evidence="1">The sequence shown here is derived from an EMBL/GenBank/DDBJ whole genome shotgun (WGS) entry which is preliminary data.</text>
</comment>
<sequence>MSASFLYLGIATHASRIVALHHPHAEGTFFHKFAAISQSRIIAAGICPAFPRNPQLPRFPILPQTLAAKVYSRSFAPGIGVALCTPSLQSAPAPCETFPDQASRADSFGAACPPCMRGLPQIPHTGHTLEAPEIFNYFKPDLFSPDFNPRVHLHTPSPHTIST</sequence>
<protein>
    <submittedName>
        <fullName evidence="1">Uncharacterized protein</fullName>
    </submittedName>
</protein>
<reference evidence="1" key="1">
    <citation type="submission" date="2024-02" db="EMBL/GenBank/DDBJ databases">
        <title>Metagenome Assembled Genome of Zalaria obscura JY119.</title>
        <authorList>
            <person name="Vighnesh L."/>
            <person name="Jagadeeshwari U."/>
            <person name="Venkata Ramana C."/>
            <person name="Sasikala C."/>
        </authorList>
    </citation>
    <scope>NUCLEOTIDE SEQUENCE</scope>
    <source>
        <strain evidence="1">JY119</strain>
    </source>
</reference>
<accession>A0ACC3SAH5</accession>